<organism evidence="1 2">
    <name type="scientific">Chaetomium tenue</name>
    <dbReference type="NCBI Taxonomy" id="1854479"/>
    <lineage>
        <taxon>Eukaryota</taxon>
        <taxon>Fungi</taxon>
        <taxon>Dikarya</taxon>
        <taxon>Ascomycota</taxon>
        <taxon>Pezizomycotina</taxon>
        <taxon>Sordariomycetes</taxon>
        <taxon>Sordariomycetidae</taxon>
        <taxon>Sordariales</taxon>
        <taxon>Chaetomiaceae</taxon>
        <taxon>Chaetomium</taxon>
    </lineage>
</organism>
<evidence type="ECO:0000313" key="1">
    <source>
        <dbReference type="EMBL" id="KAH6613307.1"/>
    </source>
</evidence>
<name>A0ACB7NVH7_9PEZI</name>
<protein>
    <submittedName>
        <fullName evidence="1">Uncharacterized protein</fullName>
    </submittedName>
</protein>
<keyword evidence="2" id="KW-1185">Reference proteome</keyword>
<dbReference type="Proteomes" id="UP000724584">
    <property type="component" value="Unassembled WGS sequence"/>
</dbReference>
<gene>
    <name evidence="1" type="ORF">F5144DRAFT_607228</name>
</gene>
<evidence type="ECO:0000313" key="2">
    <source>
        <dbReference type="Proteomes" id="UP000724584"/>
    </source>
</evidence>
<sequence length="377" mass="41603">MEFTETPVLNISLDFGNDAELEFNSLGAGWPLGSVSGSSCASSSFGPHTPTSGRSSPHYSGSFDFGSSFASSTGVVPFDHSPPSSATSTYFPMTPKTSNVSSFVYPVFPTTPSRGQLVFSCDPLSSYAAQLTPSQNMDCNFSVNHLDSHPYMDAPSALGRYDHLSTGASHWAYPDSPISFDQNSPAGVAQSVQSIKQEFDEDTKTPMSPMTPSITAKKRVLMDQTRHKTMALQQQMQQFSPSRTRTRAKRAKKRRAAAAGDDNFSMDAVEPATKCICPVEGCDKRYRRSEHMKRHIQSAHEMSVEKRFRCDWCHHTSNRLDNLTAHIKLHWAPREHPGSKPRVKYCPAAKLQWEKMVQNQRRGGGGARRKARAGSAK</sequence>
<reference evidence="1 2" key="1">
    <citation type="journal article" date="2021" name="Nat. Commun.">
        <title>Genetic determinants of endophytism in the Arabidopsis root mycobiome.</title>
        <authorList>
            <person name="Mesny F."/>
            <person name="Miyauchi S."/>
            <person name="Thiergart T."/>
            <person name="Pickel B."/>
            <person name="Atanasova L."/>
            <person name="Karlsson M."/>
            <person name="Huettel B."/>
            <person name="Barry K.W."/>
            <person name="Haridas S."/>
            <person name="Chen C."/>
            <person name="Bauer D."/>
            <person name="Andreopoulos W."/>
            <person name="Pangilinan J."/>
            <person name="LaButti K."/>
            <person name="Riley R."/>
            <person name="Lipzen A."/>
            <person name="Clum A."/>
            <person name="Drula E."/>
            <person name="Henrissat B."/>
            <person name="Kohler A."/>
            <person name="Grigoriev I.V."/>
            <person name="Martin F.M."/>
            <person name="Hacquard S."/>
        </authorList>
    </citation>
    <scope>NUCLEOTIDE SEQUENCE [LARGE SCALE GENOMIC DNA]</scope>
    <source>
        <strain evidence="1 2">MPI-SDFR-AT-0079</strain>
    </source>
</reference>
<accession>A0ACB7NVH7</accession>
<comment type="caution">
    <text evidence="1">The sequence shown here is derived from an EMBL/GenBank/DDBJ whole genome shotgun (WGS) entry which is preliminary data.</text>
</comment>
<dbReference type="EMBL" id="JAGIZQ010000008">
    <property type="protein sequence ID" value="KAH6613307.1"/>
    <property type="molecule type" value="Genomic_DNA"/>
</dbReference>
<proteinExistence type="predicted"/>